<dbReference type="PANTHER" id="PTHR11079:SF162">
    <property type="entry name" value="RIBOFLAVIN BIOSYNTHESIS PROTEIN PYRD, CHLOROPLASTIC"/>
    <property type="match status" value="1"/>
</dbReference>
<feature type="domain" description="CMP/dCMP-type deaminase" evidence="3">
    <location>
        <begin position="22"/>
        <end position="146"/>
    </location>
</feature>
<evidence type="ECO:0000259" key="3">
    <source>
        <dbReference type="PROSITE" id="PS51747"/>
    </source>
</evidence>
<evidence type="ECO:0000313" key="4">
    <source>
        <dbReference type="EMBL" id="NVN09956.1"/>
    </source>
</evidence>
<dbReference type="PROSITE" id="PS00903">
    <property type="entry name" value="CYT_DCMP_DEAMINASES_1"/>
    <property type="match status" value="1"/>
</dbReference>
<evidence type="ECO:0000313" key="5">
    <source>
        <dbReference type="Proteomes" id="UP000534870"/>
    </source>
</evidence>
<dbReference type="Pfam" id="PF00383">
    <property type="entry name" value="dCMP_cyt_deam_1"/>
    <property type="match status" value="1"/>
</dbReference>
<keyword evidence="1" id="KW-0479">Metal-binding</keyword>
<gene>
    <name evidence="4" type="ORF">HUK84_02125</name>
</gene>
<dbReference type="PANTHER" id="PTHR11079">
    <property type="entry name" value="CYTOSINE DEAMINASE FAMILY MEMBER"/>
    <property type="match status" value="1"/>
</dbReference>
<dbReference type="SUPFAM" id="SSF53927">
    <property type="entry name" value="Cytidine deaminase-like"/>
    <property type="match status" value="1"/>
</dbReference>
<dbReference type="EMBL" id="JABXXP010000010">
    <property type="protein sequence ID" value="NVN09956.1"/>
    <property type="molecule type" value="Genomic_DNA"/>
</dbReference>
<dbReference type="AlphaFoldDB" id="A0A7Y7M5T6"/>
<evidence type="ECO:0000256" key="1">
    <source>
        <dbReference type="ARBA" id="ARBA00022723"/>
    </source>
</evidence>
<dbReference type="GO" id="GO:0008270">
    <property type="term" value="F:zinc ion binding"/>
    <property type="evidence" value="ECO:0007669"/>
    <property type="project" value="InterPro"/>
</dbReference>
<evidence type="ECO:0000256" key="2">
    <source>
        <dbReference type="ARBA" id="ARBA00022833"/>
    </source>
</evidence>
<dbReference type="InterPro" id="IPR016192">
    <property type="entry name" value="APOBEC/CMP_deaminase_Zn-bd"/>
</dbReference>
<dbReference type="GO" id="GO:0008835">
    <property type="term" value="F:diaminohydroxyphosphoribosylaminopyrimidine deaminase activity"/>
    <property type="evidence" value="ECO:0007669"/>
    <property type="project" value="TreeGrafter"/>
</dbReference>
<dbReference type="Proteomes" id="UP000534870">
    <property type="component" value="Unassembled WGS sequence"/>
</dbReference>
<keyword evidence="2" id="KW-0862">Zinc</keyword>
<sequence>MEAADDPVGSSRVFPSPPGLAHIDLAFRAALDEAVRHMGATAPNPPVGCAILDGDGTILTVAAHHRAGAAHAEALALRQCADQGLMARAAIAVVTLEPCNHTGRTGPCSEAILASPIRTVWIGAADPNPRVAGGGGERLRAAGCAVHGLAERDDPAGLALAADCRALIAPFVHWSRTGRAWLTVKQALDAQGSMIPPAGRTTFTSDAALTLAHRLRRATD</sequence>
<name>A0A7Y7M5T6_9PROT</name>
<dbReference type="PROSITE" id="PS51747">
    <property type="entry name" value="CYT_DCMP_DEAMINASES_2"/>
    <property type="match status" value="1"/>
</dbReference>
<dbReference type="InterPro" id="IPR016193">
    <property type="entry name" value="Cytidine_deaminase-like"/>
</dbReference>
<protein>
    <submittedName>
        <fullName evidence="4">Riboflavin biosynthesis protein RibD</fullName>
    </submittedName>
</protein>
<feature type="non-terminal residue" evidence="4">
    <location>
        <position position="220"/>
    </location>
</feature>
<dbReference type="Gene3D" id="3.40.140.10">
    <property type="entry name" value="Cytidine Deaminase, domain 2"/>
    <property type="match status" value="1"/>
</dbReference>
<comment type="caution">
    <text evidence="4">The sequence shown here is derived from an EMBL/GenBank/DDBJ whole genome shotgun (WGS) entry which is preliminary data.</text>
</comment>
<reference evidence="4 5" key="1">
    <citation type="submission" date="2020-06" db="EMBL/GenBank/DDBJ databases">
        <title>Description of novel acetic acid bacteria.</title>
        <authorList>
            <person name="Sombolestani A."/>
        </authorList>
    </citation>
    <scope>NUCLEOTIDE SEQUENCE [LARGE SCALE GENOMIC DNA]</scope>
    <source>
        <strain evidence="4 5">LMG 31431</strain>
    </source>
</reference>
<proteinExistence type="predicted"/>
<dbReference type="InterPro" id="IPR002125">
    <property type="entry name" value="CMP_dCMP_dom"/>
</dbReference>
<accession>A0A7Y7M5T6</accession>
<organism evidence="4 5">
    <name type="scientific">Nguyenibacter vanlangensis</name>
    <dbReference type="NCBI Taxonomy" id="1216886"/>
    <lineage>
        <taxon>Bacteria</taxon>
        <taxon>Pseudomonadati</taxon>
        <taxon>Pseudomonadota</taxon>
        <taxon>Alphaproteobacteria</taxon>
        <taxon>Acetobacterales</taxon>
        <taxon>Acetobacteraceae</taxon>
        <taxon>Nguyenibacter</taxon>
    </lineage>
</organism>